<organism evidence="2 3">
    <name type="scientific">Phialemonium atrogriseum</name>
    <dbReference type="NCBI Taxonomy" id="1093897"/>
    <lineage>
        <taxon>Eukaryota</taxon>
        <taxon>Fungi</taxon>
        <taxon>Dikarya</taxon>
        <taxon>Ascomycota</taxon>
        <taxon>Pezizomycotina</taxon>
        <taxon>Sordariomycetes</taxon>
        <taxon>Sordariomycetidae</taxon>
        <taxon>Cephalothecales</taxon>
        <taxon>Cephalothecaceae</taxon>
        <taxon>Phialemonium</taxon>
    </lineage>
</organism>
<keyword evidence="1" id="KW-1133">Transmembrane helix</keyword>
<evidence type="ECO:0000313" key="3">
    <source>
        <dbReference type="Proteomes" id="UP001244011"/>
    </source>
</evidence>
<proteinExistence type="predicted"/>
<dbReference type="AlphaFoldDB" id="A0AAJ0C5G4"/>
<dbReference type="Proteomes" id="UP001244011">
    <property type="component" value="Unassembled WGS sequence"/>
</dbReference>
<evidence type="ECO:0000313" key="2">
    <source>
        <dbReference type="EMBL" id="KAK1769069.1"/>
    </source>
</evidence>
<name>A0AAJ0C5G4_9PEZI</name>
<feature type="transmembrane region" description="Helical" evidence="1">
    <location>
        <begin position="117"/>
        <end position="136"/>
    </location>
</feature>
<keyword evidence="3" id="KW-1185">Reference proteome</keyword>
<comment type="caution">
    <text evidence="2">The sequence shown here is derived from an EMBL/GenBank/DDBJ whole genome shotgun (WGS) entry which is preliminary data.</text>
</comment>
<sequence>MIPLASSPGARWPSRSRQCWHLAYLICRLPTSRNRDRELAACYGLSFPFHFSLSFSVVLFPRSGEWEKVLLHRIEWCSSYQGFRRSSGFYKSVCNYLSKARVTPGKKGVGRRGGRRVLMAGEGGVVILFFFLLSFLRLSAASIGKVCVEKALIGLGSGVEHGGYLPILPYLGAQNSMELDAL</sequence>
<keyword evidence="1" id="KW-0812">Transmembrane</keyword>
<dbReference type="RefSeq" id="XP_060285282.1">
    <property type="nucleotide sequence ID" value="XM_060423747.1"/>
</dbReference>
<dbReference type="GeneID" id="85306934"/>
<gene>
    <name evidence="2" type="ORF">QBC33DRAFT_340123</name>
</gene>
<reference evidence="2" key="1">
    <citation type="submission" date="2023-06" db="EMBL/GenBank/DDBJ databases">
        <title>Genome-scale phylogeny and comparative genomics of the fungal order Sordariales.</title>
        <authorList>
            <consortium name="Lawrence Berkeley National Laboratory"/>
            <person name="Hensen N."/>
            <person name="Bonometti L."/>
            <person name="Westerberg I."/>
            <person name="Brannstrom I.O."/>
            <person name="Guillou S."/>
            <person name="Cros-Aarteil S."/>
            <person name="Calhoun S."/>
            <person name="Haridas S."/>
            <person name="Kuo A."/>
            <person name="Mondo S."/>
            <person name="Pangilinan J."/>
            <person name="Riley R."/>
            <person name="Labutti K."/>
            <person name="Andreopoulos B."/>
            <person name="Lipzen A."/>
            <person name="Chen C."/>
            <person name="Yanf M."/>
            <person name="Daum C."/>
            <person name="Ng V."/>
            <person name="Clum A."/>
            <person name="Steindorff A."/>
            <person name="Ohm R."/>
            <person name="Martin F."/>
            <person name="Silar P."/>
            <person name="Natvig D."/>
            <person name="Lalanne C."/>
            <person name="Gautier V."/>
            <person name="Ament-Velasquez S.L."/>
            <person name="Kruys A."/>
            <person name="Hutchinson M.I."/>
            <person name="Powell A.J."/>
            <person name="Barry K."/>
            <person name="Miller A.N."/>
            <person name="Grigoriev I.V."/>
            <person name="Debuchy R."/>
            <person name="Gladieux P."/>
            <person name="Thoren M.H."/>
            <person name="Johannesson H."/>
        </authorList>
    </citation>
    <scope>NUCLEOTIDE SEQUENCE</scope>
    <source>
        <strain evidence="2">8032-3</strain>
    </source>
</reference>
<keyword evidence="1" id="KW-0472">Membrane</keyword>
<accession>A0AAJ0C5G4</accession>
<dbReference type="EMBL" id="MU839003">
    <property type="protein sequence ID" value="KAK1769069.1"/>
    <property type="molecule type" value="Genomic_DNA"/>
</dbReference>
<evidence type="ECO:0000256" key="1">
    <source>
        <dbReference type="SAM" id="Phobius"/>
    </source>
</evidence>
<protein>
    <submittedName>
        <fullName evidence="2">Uncharacterized protein</fullName>
    </submittedName>
</protein>